<keyword evidence="1" id="KW-0479">Metal-binding</keyword>
<dbReference type="Proteomes" id="UP001172102">
    <property type="component" value="Unassembled WGS sequence"/>
</dbReference>
<protein>
    <submittedName>
        <fullName evidence="3">Uncharacterized protein</fullName>
    </submittedName>
</protein>
<evidence type="ECO:0000313" key="4">
    <source>
        <dbReference type="Proteomes" id="UP001172102"/>
    </source>
</evidence>
<gene>
    <name evidence="3" type="ORF">B0H67DRAFT_558437</name>
</gene>
<feature type="transmembrane region" description="Helical" evidence="2">
    <location>
        <begin position="12"/>
        <end position="30"/>
    </location>
</feature>
<accession>A0AA40DH14</accession>
<evidence type="ECO:0000256" key="2">
    <source>
        <dbReference type="SAM" id="Phobius"/>
    </source>
</evidence>
<dbReference type="AlphaFoldDB" id="A0AA40DH14"/>
<keyword evidence="4" id="KW-1185">Reference proteome</keyword>
<evidence type="ECO:0000313" key="3">
    <source>
        <dbReference type="EMBL" id="KAK0702830.1"/>
    </source>
</evidence>
<dbReference type="EMBL" id="JAUKUA010000008">
    <property type="protein sequence ID" value="KAK0702830.1"/>
    <property type="molecule type" value="Genomic_DNA"/>
</dbReference>
<proteinExistence type="predicted"/>
<organism evidence="3 4">
    <name type="scientific">Lasiosphaeris hirsuta</name>
    <dbReference type="NCBI Taxonomy" id="260670"/>
    <lineage>
        <taxon>Eukaryota</taxon>
        <taxon>Fungi</taxon>
        <taxon>Dikarya</taxon>
        <taxon>Ascomycota</taxon>
        <taxon>Pezizomycotina</taxon>
        <taxon>Sordariomycetes</taxon>
        <taxon>Sordariomycetidae</taxon>
        <taxon>Sordariales</taxon>
        <taxon>Lasiosphaeriaceae</taxon>
        <taxon>Lasiosphaeris</taxon>
    </lineage>
</organism>
<comment type="caution">
    <text evidence="3">The sequence shown here is derived from an EMBL/GenBank/DDBJ whole genome shotgun (WGS) entry which is preliminary data.</text>
</comment>
<reference evidence="3" key="1">
    <citation type="submission" date="2023-06" db="EMBL/GenBank/DDBJ databases">
        <title>Genome-scale phylogeny and comparative genomics of the fungal order Sordariales.</title>
        <authorList>
            <consortium name="Lawrence Berkeley National Laboratory"/>
            <person name="Hensen N."/>
            <person name="Bonometti L."/>
            <person name="Westerberg I."/>
            <person name="Brannstrom I.O."/>
            <person name="Guillou S."/>
            <person name="Cros-Aarteil S."/>
            <person name="Calhoun S."/>
            <person name="Haridas S."/>
            <person name="Kuo A."/>
            <person name="Mondo S."/>
            <person name="Pangilinan J."/>
            <person name="Riley R."/>
            <person name="Labutti K."/>
            <person name="Andreopoulos B."/>
            <person name="Lipzen A."/>
            <person name="Chen C."/>
            <person name="Yanf M."/>
            <person name="Daum C."/>
            <person name="Ng V."/>
            <person name="Clum A."/>
            <person name="Steindorff A."/>
            <person name="Ohm R."/>
            <person name="Martin F."/>
            <person name="Silar P."/>
            <person name="Natvig D."/>
            <person name="Lalanne C."/>
            <person name="Gautier V."/>
            <person name="Ament-Velasquez S.L."/>
            <person name="Kruys A."/>
            <person name="Hutchinson M.I."/>
            <person name="Powell A.J."/>
            <person name="Barry K."/>
            <person name="Miller A.N."/>
            <person name="Grigoriev I.V."/>
            <person name="Debuchy R."/>
            <person name="Gladieux P."/>
            <person name="Thoren M.H."/>
            <person name="Johannesson H."/>
        </authorList>
    </citation>
    <scope>NUCLEOTIDE SEQUENCE</scope>
    <source>
        <strain evidence="3">SMH4607-1</strain>
    </source>
</reference>
<feature type="transmembrane region" description="Helical" evidence="2">
    <location>
        <begin position="139"/>
        <end position="156"/>
    </location>
</feature>
<keyword evidence="2" id="KW-0812">Transmembrane</keyword>
<dbReference type="PANTHER" id="PTHR46594">
    <property type="entry name" value="P-TYPE CATION-TRANSPORTING ATPASE"/>
    <property type="match status" value="1"/>
</dbReference>
<keyword evidence="2" id="KW-1133">Transmembrane helix</keyword>
<evidence type="ECO:0000256" key="1">
    <source>
        <dbReference type="ARBA" id="ARBA00022723"/>
    </source>
</evidence>
<feature type="transmembrane region" description="Helical" evidence="2">
    <location>
        <begin position="103"/>
        <end position="127"/>
    </location>
</feature>
<name>A0AA40DH14_9PEZI</name>
<sequence length="198" mass="21626">MVPTDSYDSINAGLAMSLQYLIVAAIAAYMKFKGVMVSSVSEIMPLLGKAVELWNRSAVVNTLTADLKIPYAGDKEIGAAYVILGAPRFGDILTLINVSKSVILIWLNFAWSFINDILAILLGAGAFVPLGDVQIPPEFAGLGEIVSVLPVIAMAVQQRWEKGRDLVVVVRFPWCVIDLIFSFLSLRSSRCFPSLRVY</sequence>
<keyword evidence="2" id="KW-0472">Membrane</keyword>
<dbReference type="GO" id="GO:0046872">
    <property type="term" value="F:metal ion binding"/>
    <property type="evidence" value="ECO:0007669"/>
    <property type="project" value="UniProtKB-KW"/>
</dbReference>
<dbReference type="PANTHER" id="PTHR46594:SF4">
    <property type="entry name" value="P-TYPE CATION-TRANSPORTING ATPASE"/>
    <property type="match status" value="1"/>
</dbReference>